<dbReference type="SMART" id="SM00091">
    <property type="entry name" value="PAS"/>
    <property type="match status" value="3"/>
</dbReference>
<evidence type="ECO:0000256" key="1">
    <source>
        <dbReference type="ARBA" id="ARBA00000085"/>
    </source>
</evidence>
<evidence type="ECO:0000256" key="6">
    <source>
        <dbReference type="PROSITE-ProRule" id="PRU00169"/>
    </source>
</evidence>
<dbReference type="InterPro" id="IPR003018">
    <property type="entry name" value="GAF"/>
</dbReference>
<dbReference type="InterPro" id="IPR013655">
    <property type="entry name" value="PAS_fold_3"/>
</dbReference>
<dbReference type="Gene3D" id="3.30.450.20">
    <property type="entry name" value="PAS domain"/>
    <property type="match status" value="3"/>
</dbReference>
<sequence length="988" mass="107651">MTPSRTLPLPEQATALAALVLTAVRQAVVVTDTTGRITYWNDGAVCVFGCSAEQIVGRPLLERLPQHSRTDLPTLMRAMLDGVDWDGECEDLRSDGSRLWLDARVRLLRHPDGTTGGVVGIAEDITARKDGKSAARIAPDTSRQTEERRRGARDAASAANARRRTEDALIWHNRILELIARDTPLEETLADVVQMVEAQLPGSFCSVLLLDRTGCLRVGAAPSLPSAYNTAIQGQPIGPDQGSCGSAAFFGRTVVTSDIATDPVWQSFSELALAHDLRSCISVPILASGNVPGMETGRVLGTFAVYRHEAGPPNPHAFAIVAGAQSGGSGSDTAVDGSTNALAVAGAAHLARAAIEAGLVRQAVRDSEERFRNVLDASPALVYLKDLDGRYQFVNRQVVELLGLPYDHWMGRTARELVTPEMADQFERNDQIVRETLRPRQVEETGTDRDGRHITMLSTQFPLFRGNGVPYALCGISTDITDRKAAQQERDYLWNNSPDPVCIAGFDGYLHHLNPAWTERLGWTAEELQAEPWLSFVHPDDVEATRIVGDQLRRGERVYGFVNRYRARDGSYRWFSWNAIAFLDQQSIYGFTRDITEERRLGEQIRQAQKMEAIGQLAGGVAHDFNNLLTVINGYTALLLDDEPPLSPRRESLAEVRDAGERAAALTAQLLAFSRKAIVEPKVLDLNEATASAVRLLKRLVGEDVRFEATFAPSLPKIRIDPGQLEQVLMNLVVNARDAMPTGGQLRVATKETLLPVGLKGESSDTTSGRYVRLIVSDTGIGMSDEVKSHLFEPFFTTKGIGKGTGLGLATVYGIVRQAGGTVLVDSEVGRGTAFHVMFPALESASEPPPKASAQASPRGHETVLLVEDEEAVRRFTRVSLELQGYRVRVAASAREARSMEHELAHVKLLITDVIMPGIGGRQLAQALRGRWPALRVLYISGYTDDAVVRHGLDAAADAFLQKPFTPQALARKVRELLDGGQAVASGT</sequence>
<dbReference type="PATRIC" id="fig|1813736.3.peg.261"/>
<dbReference type="SUPFAM" id="SSF55785">
    <property type="entry name" value="PYP-like sensor domain (PAS domain)"/>
    <property type="match status" value="3"/>
</dbReference>
<dbReference type="RefSeq" id="WP_162271271.1">
    <property type="nucleotide sequence ID" value="NZ_CP015136.1"/>
</dbReference>
<dbReference type="SUPFAM" id="SSF55781">
    <property type="entry name" value="GAF domain-like"/>
    <property type="match status" value="1"/>
</dbReference>
<dbReference type="InterPro" id="IPR003661">
    <property type="entry name" value="HisK_dim/P_dom"/>
</dbReference>
<dbReference type="InterPro" id="IPR035965">
    <property type="entry name" value="PAS-like_dom_sf"/>
</dbReference>
<dbReference type="Proteomes" id="UP000076079">
    <property type="component" value="Chromosome"/>
</dbReference>
<evidence type="ECO:0000256" key="2">
    <source>
        <dbReference type="ARBA" id="ARBA00012438"/>
    </source>
</evidence>
<dbReference type="Pfam" id="PF01590">
    <property type="entry name" value="GAF"/>
    <property type="match status" value="1"/>
</dbReference>
<proteinExistence type="predicted"/>
<dbReference type="PRINTS" id="PR00344">
    <property type="entry name" value="BCTRLSENSOR"/>
</dbReference>
<protein>
    <recommendedName>
        <fullName evidence="2">histidine kinase</fullName>
        <ecNumber evidence="2">2.7.13.3</ecNumber>
    </recommendedName>
</protein>
<dbReference type="InterPro" id="IPR029016">
    <property type="entry name" value="GAF-like_dom_sf"/>
</dbReference>
<feature type="modified residue" description="4-aspartylphosphate" evidence="6">
    <location>
        <position position="913"/>
    </location>
</feature>
<dbReference type="SMART" id="SM00065">
    <property type="entry name" value="GAF"/>
    <property type="match status" value="1"/>
</dbReference>
<dbReference type="InterPro" id="IPR000700">
    <property type="entry name" value="PAS-assoc_C"/>
</dbReference>
<evidence type="ECO:0000256" key="3">
    <source>
        <dbReference type="ARBA" id="ARBA00022553"/>
    </source>
</evidence>
<name>A0A143PEZ7_LUTPR</name>
<feature type="domain" description="Response regulatory" evidence="9">
    <location>
        <begin position="863"/>
        <end position="978"/>
    </location>
</feature>
<reference evidence="12 13" key="1">
    <citation type="journal article" date="2016" name="Genome Announc.">
        <title>First Complete Genome Sequence of a Subdivision 6 Acidobacterium Strain.</title>
        <authorList>
            <person name="Huang S."/>
            <person name="Vieira S."/>
            <person name="Bunk B."/>
            <person name="Riedel T."/>
            <person name="Sproer C."/>
            <person name="Overmann J."/>
        </authorList>
    </citation>
    <scope>NUCLEOTIDE SEQUENCE [LARGE SCALE GENOMIC DNA]</scope>
    <source>
        <strain evidence="13">DSM 100886 HEG_-6_39</strain>
    </source>
</reference>
<feature type="domain" description="PAS" evidence="10">
    <location>
        <begin position="486"/>
        <end position="556"/>
    </location>
</feature>
<dbReference type="EMBL" id="CP015136">
    <property type="protein sequence ID" value="AMY07081.1"/>
    <property type="molecule type" value="Genomic_DNA"/>
</dbReference>
<dbReference type="InterPro" id="IPR013656">
    <property type="entry name" value="PAS_4"/>
</dbReference>
<dbReference type="SMART" id="SM00388">
    <property type="entry name" value="HisKA"/>
    <property type="match status" value="1"/>
</dbReference>
<dbReference type="Pfam" id="PF02518">
    <property type="entry name" value="HATPase_c"/>
    <property type="match status" value="1"/>
</dbReference>
<dbReference type="InterPro" id="IPR011006">
    <property type="entry name" value="CheY-like_superfamily"/>
</dbReference>
<dbReference type="InterPro" id="IPR036890">
    <property type="entry name" value="HATPase_C_sf"/>
</dbReference>
<dbReference type="PANTHER" id="PTHR43065:SF42">
    <property type="entry name" value="TWO-COMPONENT SENSOR PPRA"/>
    <property type="match status" value="1"/>
</dbReference>
<dbReference type="Pfam" id="PF08448">
    <property type="entry name" value="PAS_4"/>
    <property type="match status" value="2"/>
</dbReference>
<keyword evidence="4" id="KW-0808">Transferase</keyword>
<dbReference type="CDD" id="cd00130">
    <property type="entry name" value="PAS"/>
    <property type="match status" value="3"/>
</dbReference>
<dbReference type="EC" id="2.7.13.3" evidence="2"/>
<dbReference type="Gene3D" id="3.30.565.10">
    <property type="entry name" value="Histidine kinase-like ATPase, C-terminal domain"/>
    <property type="match status" value="1"/>
</dbReference>
<dbReference type="Gene3D" id="1.10.287.130">
    <property type="match status" value="1"/>
</dbReference>
<dbReference type="STRING" id="1855912.LuPra_00248"/>
<dbReference type="PROSITE" id="PS50110">
    <property type="entry name" value="RESPONSE_REGULATORY"/>
    <property type="match status" value="1"/>
</dbReference>
<feature type="domain" description="PAC" evidence="11">
    <location>
        <begin position="440"/>
        <end position="492"/>
    </location>
</feature>
<dbReference type="PANTHER" id="PTHR43065">
    <property type="entry name" value="SENSOR HISTIDINE KINASE"/>
    <property type="match status" value="1"/>
</dbReference>
<keyword evidence="5" id="KW-0418">Kinase</keyword>
<dbReference type="CDD" id="cd00156">
    <property type="entry name" value="REC"/>
    <property type="match status" value="1"/>
</dbReference>
<dbReference type="CDD" id="cd00082">
    <property type="entry name" value="HisKA"/>
    <property type="match status" value="1"/>
</dbReference>
<reference evidence="13" key="2">
    <citation type="submission" date="2016-04" db="EMBL/GenBank/DDBJ databases">
        <title>First Complete Genome Sequence of a Subdivision 6 Acidobacterium.</title>
        <authorList>
            <person name="Huang S."/>
            <person name="Vieira S."/>
            <person name="Bunk B."/>
            <person name="Riedel T."/>
            <person name="Sproeer C."/>
            <person name="Overmann J."/>
        </authorList>
    </citation>
    <scope>NUCLEOTIDE SEQUENCE [LARGE SCALE GENOMIC DNA]</scope>
    <source>
        <strain evidence="13">DSM 100886 HEG_-6_39</strain>
    </source>
</reference>
<accession>A0A143PEZ7</accession>
<dbReference type="SUPFAM" id="SSF47384">
    <property type="entry name" value="Homodimeric domain of signal transducing histidine kinase"/>
    <property type="match status" value="1"/>
</dbReference>
<dbReference type="SMART" id="SM00448">
    <property type="entry name" value="REC"/>
    <property type="match status" value="1"/>
</dbReference>
<dbReference type="KEGG" id="abac:LuPra_00248"/>
<organism evidence="12 13">
    <name type="scientific">Luteitalea pratensis</name>
    <dbReference type="NCBI Taxonomy" id="1855912"/>
    <lineage>
        <taxon>Bacteria</taxon>
        <taxon>Pseudomonadati</taxon>
        <taxon>Acidobacteriota</taxon>
        <taxon>Vicinamibacteria</taxon>
        <taxon>Vicinamibacterales</taxon>
        <taxon>Vicinamibacteraceae</taxon>
        <taxon>Luteitalea</taxon>
    </lineage>
</organism>
<dbReference type="InterPro" id="IPR036097">
    <property type="entry name" value="HisK_dim/P_sf"/>
</dbReference>
<feature type="domain" description="PAC" evidence="11">
    <location>
        <begin position="85"/>
        <end position="137"/>
    </location>
</feature>
<dbReference type="InterPro" id="IPR004358">
    <property type="entry name" value="Sig_transdc_His_kin-like_C"/>
</dbReference>
<feature type="domain" description="PAS" evidence="10">
    <location>
        <begin position="13"/>
        <end position="83"/>
    </location>
</feature>
<keyword evidence="13" id="KW-1185">Reference proteome</keyword>
<dbReference type="InterPro" id="IPR001789">
    <property type="entry name" value="Sig_transdc_resp-reg_receiver"/>
</dbReference>
<evidence type="ECO:0000313" key="13">
    <source>
        <dbReference type="Proteomes" id="UP000076079"/>
    </source>
</evidence>
<dbReference type="PROSITE" id="PS50113">
    <property type="entry name" value="PAC"/>
    <property type="match status" value="2"/>
</dbReference>
<dbReference type="GO" id="GO:0000155">
    <property type="term" value="F:phosphorelay sensor kinase activity"/>
    <property type="evidence" value="ECO:0007669"/>
    <property type="project" value="InterPro"/>
</dbReference>
<feature type="domain" description="PAS" evidence="10">
    <location>
        <begin position="367"/>
        <end position="440"/>
    </location>
</feature>
<evidence type="ECO:0000259" key="9">
    <source>
        <dbReference type="PROSITE" id="PS50110"/>
    </source>
</evidence>
<dbReference type="InterPro" id="IPR000014">
    <property type="entry name" value="PAS"/>
</dbReference>
<dbReference type="NCBIfam" id="TIGR00229">
    <property type="entry name" value="sensory_box"/>
    <property type="match status" value="3"/>
</dbReference>
<dbReference type="SMART" id="SM00387">
    <property type="entry name" value="HATPase_c"/>
    <property type="match status" value="1"/>
</dbReference>
<dbReference type="AlphaFoldDB" id="A0A143PEZ7"/>
<dbReference type="InterPro" id="IPR005467">
    <property type="entry name" value="His_kinase_dom"/>
</dbReference>
<gene>
    <name evidence="12" type="ORF">LuPra_00248</name>
</gene>
<dbReference type="Gene3D" id="3.30.450.40">
    <property type="match status" value="1"/>
</dbReference>
<comment type="catalytic activity">
    <reaction evidence="1">
        <text>ATP + protein L-histidine = ADP + protein N-phospho-L-histidine.</text>
        <dbReference type="EC" id="2.7.13.3"/>
    </reaction>
</comment>
<evidence type="ECO:0000313" key="12">
    <source>
        <dbReference type="EMBL" id="AMY07081.1"/>
    </source>
</evidence>
<evidence type="ECO:0000256" key="7">
    <source>
        <dbReference type="SAM" id="MobiDB-lite"/>
    </source>
</evidence>
<dbReference type="SUPFAM" id="SSF52172">
    <property type="entry name" value="CheY-like"/>
    <property type="match status" value="1"/>
</dbReference>
<feature type="region of interest" description="Disordered" evidence="7">
    <location>
        <begin position="130"/>
        <end position="160"/>
    </location>
</feature>
<dbReference type="Gene3D" id="3.40.50.2300">
    <property type="match status" value="1"/>
</dbReference>
<dbReference type="SMART" id="SM00086">
    <property type="entry name" value="PAC"/>
    <property type="match status" value="3"/>
</dbReference>
<evidence type="ECO:0000259" key="11">
    <source>
        <dbReference type="PROSITE" id="PS50113"/>
    </source>
</evidence>
<feature type="compositionally biased region" description="Basic and acidic residues" evidence="7">
    <location>
        <begin position="143"/>
        <end position="153"/>
    </location>
</feature>
<dbReference type="InterPro" id="IPR001610">
    <property type="entry name" value="PAC"/>
</dbReference>
<evidence type="ECO:0000259" key="10">
    <source>
        <dbReference type="PROSITE" id="PS50112"/>
    </source>
</evidence>
<dbReference type="InterPro" id="IPR003594">
    <property type="entry name" value="HATPase_dom"/>
</dbReference>
<evidence type="ECO:0000259" key="8">
    <source>
        <dbReference type="PROSITE" id="PS50109"/>
    </source>
</evidence>
<evidence type="ECO:0000256" key="5">
    <source>
        <dbReference type="ARBA" id="ARBA00022777"/>
    </source>
</evidence>
<dbReference type="Pfam" id="PF00512">
    <property type="entry name" value="HisKA"/>
    <property type="match status" value="1"/>
</dbReference>
<evidence type="ECO:0000256" key="4">
    <source>
        <dbReference type="ARBA" id="ARBA00022679"/>
    </source>
</evidence>
<dbReference type="Pfam" id="PF08447">
    <property type="entry name" value="PAS_3"/>
    <property type="match status" value="1"/>
</dbReference>
<dbReference type="Pfam" id="PF00072">
    <property type="entry name" value="Response_reg"/>
    <property type="match status" value="1"/>
</dbReference>
<keyword evidence="3 6" id="KW-0597">Phosphoprotein</keyword>
<dbReference type="PROSITE" id="PS50112">
    <property type="entry name" value="PAS"/>
    <property type="match status" value="3"/>
</dbReference>
<dbReference type="SUPFAM" id="SSF55874">
    <property type="entry name" value="ATPase domain of HSP90 chaperone/DNA topoisomerase II/histidine kinase"/>
    <property type="match status" value="1"/>
</dbReference>
<feature type="domain" description="Histidine kinase" evidence="8">
    <location>
        <begin position="620"/>
        <end position="843"/>
    </location>
</feature>
<dbReference type="PROSITE" id="PS50109">
    <property type="entry name" value="HIS_KIN"/>
    <property type="match status" value="1"/>
</dbReference>